<comment type="caution">
    <text evidence="1">The sequence shown here is derived from an EMBL/GenBank/DDBJ whole genome shotgun (WGS) entry which is preliminary data.</text>
</comment>
<keyword evidence="2" id="KW-1185">Reference proteome</keyword>
<dbReference type="InterPro" id="IPR011990">
    <property type="entry name" value="TPR-like_helical_dom_sf"/>
</dbReference>
<dbReference type="SUPFAM" id="SSF48452">
    <property type="entry name" value="TPR-like"/>
    <property type="match status" value="1"/>
</dbReference>
<proteinExistence type="predicted"/>
<dbReference type="EMBL" id="SJPM01000002">
    <property type="protein sequence ID" value="TWU01635.1"/>
    <property type="molecule type" value="Genomic_DNA"/>
</dbReference>
<accession>A0A5C6ANT7</accession>
<organism evidence="1 2">
    <name type="scientific">Neorhodopirellula pilleata</name>
    <dbReference type="NCBI Taxonomy" id="2714738"/>
    <lineage>
        <taxon>Bacteria</taxon>
        <taxon>Pseudomonadati</taxon>
        <taxon>Planctomycetota</taxon>
        <taxon>Planctomycetia</taxon>
        <taxon>Pirellulales</taxon>
        <taxon>Pirellulaceae</taxon>
        <taxon>Neorhodopirellula</taxon>
    </lineage>
</organism>
<dbReference type="AlphaFoldDB" id="A0A5C6ANT7"/>
<name>A0A5C6ANT7_9BACT</name>
<evidence type="ECO:0008006" key="3">
    <source>
        <dbReference type="Google" id="ProtNLM"/>
    </source>
</evidence>
<evidence type="ECO:0000313" key="1">
    <source>
        <dbReference type="EMBL" id="TWU01635.1"/>
    </source>
</evidence>
<reference evidence="1 2" key="1">
    <citation type="submission" date="2019-02" db="EMBL/GenBank/DDBJ databases">
        <title>Deep-cultivation of Planctomycetes and their phenomic and genomic characterization uncovers novel biology.</title>
        <authorList>
            <person name="Wiegand S."/>
            <person name="Jogler M."/>
            <person name="Boedeker C."/>
            <person name="Pinto D."/>
            <person name="Vollmers J."/>
            <person name="Rivas-Marin E."/>
            <person name="Kohn T."/>
            <person name="Peeters S.H."/>
            <person name="Heuer A."/>
            <person name="Rast P."/>
            <person name="Oberbeckmann S."/>
            <person name="Bunk B."/>
            <person name="Jeske O."/>
            <person name="Meyerdierks A."/>
            <person name="Storesund J.E."/>
            <person name="Kallscheuer N."/>
            <person name="Luecker S."/>
            <person name="Lage O.M."/>
            <person name="Pohl T."/>
            <person name="Merkel B.J."/>
            <person name="Hornburger P."/>
            <person name="Mueller R.-W."/>
            <person name="Bruemmer F."/>
            <person name="Labrenz M."/>
            <person name="Spormann A.M."/>
            <person name="Op Den Camp H."/>
            <person name="Overmann J."/>
            <person name="Amann R."/>
            <person name="Jetten M.S.M."/>
            <person name="Mascher T."/>
            <person name="Medema M.H."/>
            <person name="Devos D.P."/>
            <person name="Kaster A.-K."/>
            <person name="Ovreas L."/>
            <person name="Rohde M."/>
            <person name="Galperin M.Y."/>
            <person name="Jogler C."/>
        </authorList>
    </citation>
    <scope>NUCLEOTIDE SEQUENCE [LARGE SCALE GENOMIC DNA]</scope>
    <source>
        <strain evidence="1 2">Pla100</strain>
    </source>
</reference>
<dbReference type="Gene3D" id="1.25.40.10">
    <property type="entry name" value="Tetratricopeptide repeat domain"/>
    <property type="match status" value="1"/>
</dbReference>
<protein>
    <recommendedName>
        <fullName evidence="3">Tetratricopeptide repeat protein</fullName>
    </recommendedName>
</protein>
<evidence type="ECO:0000313" key="2">
    <source>
        <dbReference type="Proteomes" id="UP000316213"/>
    </source>
</evidence>
<gene>
    <name evidence="1" type="ORF">Pla100_13700</name>
</gene>
<dbReference type="Proteomes" id="UP000316213">
    <property type="component" value="Unassembled WGS sequence"/>
</dbReference>
<sequence length="201" mass="22809">MKFLWWPGRRKRLLDQCYDIGYVARQNGANDLARDSFRSGIALLDGIRPSRTKASLATFSVVAACHNHLGLQYLDEHMLAEAAASFDMAISVRQELQRLFPKDRENEVYLGGALCNRGHACADTNPDVAQDFYERCLSTIQQPSQPCECSYWDEQRQSWWCEQLEALAQALNQQWVALAPHFIDNAQAGLKSLEADGRTKR</sequence>